<evidence type="ECO:0000256" key="1">
    <source>
        <dbReference type="SAM" id="MobiDB-lite"/>
    </source>
</evidence>
<keyword evidence="2" id="KW-0732">Signal</keyword>
<gene>
    <name evidence="4" type="ORF">JYU29_05360</name>
</gene>
<feature type="compositionally biased region" description="Polar residues" evidence="1">
    <location>
        <begin position="53"/>
        <end position="79"/>
    </location>
</feature>
<dbReference type="InterPro" id="IPR012938">
    <property type="entry name" value="Glc/Sorbosone_DH"/>
</dbReference>
<dbReference type="PANTHER" id="PTHR19328">
    <property type="entry name" value="HEDGEHOG-INTERACTING PROTEIN"/>
    <property type="match status" value="1"/>
</dbReference>
<evidence type="ECO:0000313" key="5">
    <source>
        <dbReference type="Proteomes" id="UP001297272"/>
    </source>
</evidence>
<feature type="region of interest" description="Disordered" evidence="1">
    <location>
        <begin position="21"/>
        <end position="79"/>
    </location>
</feature>
<sequence>MSRFLTLFASTALSLSLAGVSAHAQSTGDTSPVEQVEGQVPASGDEGTPPNQPVETKSPNAPNQKPAFENQTRAPQPSNLAKVSVTTIAEGLPQLWAMEFLPDGRMLVTTKEGAMHVVSADGKPGAALEGVPDVDARGQGGLLDVALAPDFESSNRIFFSFSEPRDDGNGTSVASATLALDDNGGGKLEDVKVIFQQTPSWQNNKHFGSRIVPTEDGQLYVTVGERSDSEPRVQAQDLSSGLGKVFRIKADGTAADNNPFADQQDAQPEIWSYGHRNMQSAALDGQGRLWTVEHGPKGGDELNLPEGGKNYGWPVITYGLDYSGQPIGEGITAKDGMEQPVYYWDPVIGPSGMVFYEGDQFADWDNTVLIGGLVSTGIVVLHLDNDRVASEERIPLDARVRDVKVGEDGAIYAVTENPNAGTSTILKVTPEA</sequence>
<protein>
    <submittedName>
        <fullName evidence="4">PQQ-dependent sugar dehydrogenase</fullName>
    </submittedName>
</protein>
<dbReference type="PANTHER" id="PTHR19328:SF75">
    <property type="entry name" value="ALDOSE SUGAR DEHYDROGENASE YLII"/>
    <property type="match status" value="1"/>
</dbReference>
<dbReference type="Proteomes" id="UP001297272">
    <property type="component" value="Unassembled WGS sequence"/>
</dbReference>
<evidence type="ECO:0000313" key="4">
    <source>
        <dbReference type="EMBL" id="MBS9720114.1"/>
    </source>
</evidence>
<feature type="domain" description="Glucose/Sorbosone dehydrogenase" evidence="3">
    <location>
        <begin position="94"/>
        <end position="420"/>
    </location>
</feature>
<evidence type="ECO:0000259" key="3">
    <source>
        <dbReference type="Pfam" id="PF07995"/>
    </source>
</evidence>
<keyword evidence="5" id="KW-1185">Reference proteome</keyword>
<feature type="chain" id="PRO_5045167703" evidence="2">
    <location>
        <begin position="25"/>
        <end position="432"/>
    </location>
</feature>
<evidence type="ECO:0000256" key="2">
    <source>
        <dbReference type="SAM" id="SignalP"/>
    </source>
</evidence>
<comment type="caution">
    <text evidence="4">The sequence shown here is derived from an EMBL/GenBank/DDBJ whole genome shotgun (WGS) entry which is preliminary data.</text>
</comment>
<dbReference type="SUPFAM" id="SSF50952">
    <property type="entry name" value="Soluble quinoprotein glucose dehydrogenase"/>
    <property type="match status" value="1"/>
</dbReference>
<organism evidence="4 5">
    <name type="scientific">Tianweitania aestuarii</name>
    <dbReference type="NCBI Taxonomy" id="2814886"/>
    <lineage>
        <taxon>Bacteria</taxon>
        <taxon>Pseudomonadati</taxon>
        <taxon>Pseudomonadota</taxon>
        <taxon>Alphaproteobacteria</taxon>
        <taxon>Hyphomicrobiales</taxon>
        <taxon>Phyllobacteriaceae</taxon>
        <taxon>Tianweitania</taxon>
    </lineage>
</organism>
<dbReference type="RefSeq" id="WP_213983674.1">
    <property type="nucleotide sequence ID" value="NZ_JAFMNX010000001.1"/>
</dbReference>
<dbReference type="EMBL" id="JAFMNX010000001">
    <property type="protein sequence ID" value="MBS9720114.1"/>
    <property type="molecule type" value="Genomic_DNA"/>
</dbReference>
<proteinExistence type="predicted"/>
<dbReference type="InterPro" id="IPR011041">
    <property type="entry name" value="Quinoprot_gluc/sorb_DH_b-prop"/>
</dbReference>
<dbReference type="Pfam" id="PF07995">
    <property type="entry name" value="GSDH"/>
    <property type="match status" value="1"/>
</dbReference>
<name>A0ABS5RST8_9HYPH</name>
<feature type="signal peptide" evidence="2">
    <location>
        <begin position="1"/>
        <end position="24"/>
    </location>
</feature>
<accession>A0ABS5RST8</accession>
<feature type="compositionally biased region" description="Polar residues" evidence="1">
    <location>
        <begin position="23"/>
        <end position="33"/>
    </location>
</feature>
<dbReference type="Gene3D" id="2.120.10.30">
    <property type="entry name" value="TolB, C-terminal domain"/>
    <property type="match status" value="1"/>
</dbReference>
<dbReference type="InterPro" id="IPR011042">
    <property type="entry name" value="6-blade_b-propeller_TolB-like"/>
</dbReference>
<reference evidence="4 5" key="1">
    <citation type="submission" date="2021-03" db="EMBL/GenBank/DDBJ databases">
        <title>Tianweitania aestuarii sp. nov., isolated from a tidal flat.</title>
        <authorList>
            <person name="Park S."/>
            <person name="Yoon J.-H."/>
        </authorList>
    </citation>
    <scope>NUCLEOTIDE SEQUENCE [LARGE SCALE GENOMIC DNA]</scope>
    <source>
        <strain evidence="4 5">BSSL-BM11</strain>
    </source>
</reference>